<protein>
    <submittedName>
        <fullName evidence="2">Uncharacterized protein</fullName>
    </submittedName>
</protein>
<comment type="caution">
    <text evidence="2">The sequence shown here is derived from an EMBL/GenBank/DDBJ whole genome shotgun (WGS) entry which is preliminary data.</text>
</comment>
<evidence type="ECO:0000256" key="1">
    <source>
        <dbReference type="SAM" id="MobiDB-lite"/>
    </source>
</evidence>
<dbReference type="EMBL" id="CAJNIZ010005636">
    <property type="protein sequence ID" value="CAE7243287.1"/>
    <property type="molecule type" value="Genomic_DNA"/>
</dbReference>
<dbReference type="Proteomes" id="UP000649617">
    <property type="component" value="Unassembled WGS sequence"/>
</dbReference>
<gene>
    <name evidence="2" type="ORF">SPIL2461_LOCUS4335</name>
</gene>
<feature type="compositionally biased region" description="Basic residues" evidence="1">
    <location>
        <begin position="652"/>
        <end position="663"/>
    </location>
</feature>
<organism evidence="2 3">
    <name type="scientific">Symbiodinium pilosum</name>
    <name type="common">Dinoflagellate</name>
    <dbReference type="NCBI Taxonomy" id="2952"/>
    <lineage>
        <taxon>Eukaryota</taxon>
        <taxon>Sar</taxon>
        <taxon>Alveolata</taxon>
        <taxon>Dinophyceae</taxon>
        <taxon>Suessiales</taxon>
        <taxon>Symbiodiniaceae</taxon>
        <taxon>Symbiodinium</taxon>
    </lineage>
</organism>
<feature type="region of interest" description="Disordered" evidence="1">
    <location>
        <begin position="650"/>
        <end position="687"/>
    </location>
</feature>
<evidence type="ECO:0000313" key="3">
    <source>
        <dbReference type="Proteomes" id="UP000649617"/>
    </source>
</evidence>
<feature type="compositionally biased region" description="Low complexity" evidence="1">
    <location>
        <begin position="669"/>
        <end position="687"/>
    </location>
</feature>
<accession>A0A812LFB1</accession>
<name>A0A812LFB1_SYMPI</name>
<proteinExistence type="predicted"/>
<dbReference type="AlphaFoldDB" id="A0A812LFB1"/>
<sequence>MPGALQEVWDRCGAELSSAAAPTEHGKLAAFLDAAYNSPGFAAPNPSTGVKAVRDHLDRLVREHIPKQEEAAKLGYFMGRQRWSQAGKHEPNEPAPRGRPSKVTDKTLVALVERALKEKSQPSSRLTWNRETEQWMLVQTLTADKTSIWHEDAELQANLSLSTMRRISKRFCGQHKPAVSVNDYCIYCHDLETKVMPQVHELVQTVRQTLTEEMAGYWDAWDAYEAANNLVECPGRRLRLLKHYVDQHSSNQPCRHHTQPDSFPCGLACLRARGSGFPQRRRVDLHLKEADAGVKLRDMSKLLDAYLFHRAANEFQKPILARLLEHPAAGTVTILSDFKEQVTLPLRAVKTGEEFYAGARREISIFGSVVAERSSDEDDSVLWTRVLIVSDILDHTCARASQCIEMALQQRRGSQTLQELNLVSDAGPHFRAYEALHHYCLEMPVKHGCRVVVNWGVEKHMKSEADRLFAIVERYIKDAARMQHDLVEIDDFCDFLQRRNDEERSRDPTAPFIVVIKDIASQKPSLELRKKLTAKDFHITRTYCVSSTPLQSRASRFKVKVHNHLFSNRVACVDLTGLLEVGPSQDTEPQYRRGFWHETGRGRWDTNITPLGLHDETALTRRQRVGTAVIPDGANVPYGDRPMRCLIEKRQRQSLRQKERRALRKAEDSSSSSSDSSSNSGSSSGRE</sequence>
<feature type="region of interest" description="Disordered" evidence="1">
    <location>
        <begin position="84"/>
        <end position="103"/>
    </location>
</feature>
<reference evidence="2" key="1">
    <citation type="submission" date="2021-02" db="EMBL/GenBank/DDBJ databases">
        <authorList>
            <person name="Dougan E. K."/>
            <person name="Rhodes N."/>
            <person name="Thang M."/>
            <person name="Chan C."/>
        </authorList>
    </citation>
    <scope>NUCLEOTIDE SEQUENCE</scope>
</reference>
<dbReference type="OrthoDB" id="448083at2759"/>
<keyword evidence="3" id="KW-1185">Reference proteome</keyword>
<evidence type="ECO:0000313" key="2">
    <source>
        <dbReference type="EMBL" id="CAE7243287.1"/>
    </source>
</evidence>